<comment type="caution">
    <text evidence="2">The sequence shown here is derived from an EMBL/GenBank/DDBJ whole genome shotgun (WGS) entry which is preliminary data.</text>
</comment>
<evidence type="ECO:0000313" key="2">
    <source>
        <dbReference type="EMBL" id="KAK4295791.1"/>
    </source>
</evidence>
<keyword evidence="1" id="KW-0732">Signal</keyword>
<reference evidence="2" key="1">
    <citation type="submission" date="2023-11" db="EMBL/GenBank/DDBJ databases">
        <title>Genome assemblies of two species of porcelain crab, Petrolisthes cinctipes and Petrolisthes manimaculis (Anomura: Porcellanidae).</title>
        <authorList>
            <person name="Angst P."/>
        </authorList>
    </citation>
    <scope>NUCLEOTIDE SEQUENCE</scope>
    <source>
        <strain evidence="2">PB745_02</strain>
        <tissue evidence="2">Gill</tissue>
    </source>
</reference>
<dbReference type="Proteomes" id="UP001292094">
    <property type="component" value="Unassembled WGS sequence"/>
</dbReference>
<sequence length="132" mass="14927">MAPTILFVSLFAASLLRFLGYGPLTYQLHQYSRDTCGPNWWKDPIFINNYIIGDHEIMKCLIVWTTVGTLLSTCNYYSSYCLWYYSLVSTIGEQVVVILGYIAAICLGNVWCWACTLITTGPMTSRGVNTQQ</sequence>
<protein>
    <submittedName>
        <fullName evidence="2">Uncharacterized protein</fullName>
    </submittedName>
</protein>
<feature type="chain" id="PRO_5042134045" evidence="1">
    <location>
        <begin position="21"/>
        <end position="132"/>
    </location>
</feature>
<evidence type="ECO:0000313" key="3">
    <source>
        <dbReference type="Proteomes" id="UP001292094"/>
    </source>
</evidence>
<feature type="signal peptide" evidence="1">
    <location>
        <begin position="1"/>
        <end position="20"/>
    </location>
</feature>
<dbReference type="EMBL" id="JAWZYT010003998">
    <property type="protein sequence ID" value="KAK4295791.1"/>
    <property type="molecule type" value="Genomic_DNA"/>
</dbReference>
<evidence type="ECO:0000256" key="1">
    <source>
        <dbReference type="SAM" id="SignalP"/>
    </source>
</evidence>
<gene>
    <name evidence="2" type="ORF">Pmani_031678</name>
</gene>
<proteinExistence type="predicted"/>
<name>A0AAE1TSE8_9EUCA</name>
<dbReference type="AlphaFoldDB" id="A0AAE1TSE8"/>
<organism evidence="2 3">
    <name type="scientific">Petrolisthes manimaculis</name>
    <dbReference type="NCBI Taxonomy" id="1843537"/>
    <lineage>
        <taxon>Eukaryota</taxon>
        <taxon>Metazoa</taxon>
        <taxon>Ecdysozoa</taxon>
        <taxon>Arthropoda</taxon>
        <taxon>Crustacea</taxon>
        <taxon>Multicrustacea</taxon>
        <taxon>Malacostraca</taxon>
        <taxon>Eumalacostraca</taxon>
        <taxon>Eucarida</taxon>
        <taxon>Decapoda</taxon>
        <taxon>Pleocyemata</taxon>
        <taxon>Anomura</taxon>
        <taxon>Galatheoidea</taxon>
        <taxon>Porcellanidae</taxon>
        <taxon>Petrolisthes</taxon>
    </lineage>
</organism>
<accession>A0AAE1TSE8</accession>
<keyword evidence="3" id="KW-1185">Reference proteome</keyword>